<protein>
    <recommendedName>
        <fullName evidence="6">Arsenite methyltransferase</fullName>
        <ecNumber evidence="5">2.1.1.137</ecNumber>
    </recommendedName>
</protein>
<dbReference type="PANTHER" id="PTHR43675:SF8">
    <property type="entry name" value="ARSENITE METHYLTRANSFERASE"/>
    <property type="match status" value="1"/>
</dbReference>
<evidence type="ECO:0000256" key="5">
    <source>
        <dbReference type="ARBA" id="ARBA00034521"/>
    </source>
</evidence>
<evidence type="ECO:0000256" key="1">
    <source>
        <dbReference type="ARBA" id="ARBA00022603"/>
    </source>
</evidence>
<gene>
    <name evidence="11" type="primary">arsM</name>
    <name evidence="11" type="ORF">ENL91_03325</name>
</gene>
<dbReference type="PANTHER" id="PTHR43675">
    <property type="entry name" value="ARSENITE METHYLTRANSFERASE"/>
    <property type="match status" value="1"/>
</dbReference>
<evidence type="ECO:0000313" key="11">
    <source>
        <dbReference type="EMBL" id="HHI49182.1"/>
    </source>
</evidence>
<dbReference type="SUPFAM" id="SSF53335">
    <property type="entry name" value="S-adenosyl-L-methionine-dependent methyltransferases"/>
    <property type="match status" value="1"/>
</dbReference>
<dbReference type="Pfam" id="PF13847">
    <property type="entry name" value="Methyltransf_31"/>
    <property type="match status" value="1"/>
</dbReference>
<evidence type="ECO:0000256" key="4">
    <source>
        <dbReference type="ARBA" id="ARBA00034487"/>
    </source>
</evidence>
<evidence type="ECO:0000256" key="9">
    <source>
        <dbReference type="ARBA" id="ARBA00048428"/>
    </source>
</evidence>
<evidence type="ECO:0000256" key="8">
    <source>
        <dbReference type="ARBA" id="ARBA00047943"/>
    </source>
</evidence>
<comment type="catalytic activity">
    <reaction evidence="7">
        <text>arsenic triglutathione + [thioredoxin]-dithiol + S-adenosyl-L-methionine + 2 H2O = methylarsonous acid + [thioredoxin]-disulfide + 3 glutathione + S-adenosyl-L-homocysteine + H(+)</text>
        <dbReference type="Rhea" id="RHEA:69460"/>
        <dbReference type="Rhea" id="RHEA-COMP:10698"/>
        <dbReference type="Rhea" id="RHEA-COMP:10700"/>
        <dbReference type="ChEBI" id="CHEBI:15377"/>
        <dbReference type="ChEBI" id="CHEBI:15378"/>
        <dbReference type="ChEBI" id="CHEBI:17826"/>
        <dbReference type="ChEBI" id="CHEBI:29950"/>
        <dbReference type="ChEBI" id="CHEBI:50058"/>
        <dbReference type="ChEBI" id="CHEBI:57856"/>
        <dbReference type="ChEBI" id="CHEBI:57925"/>
        <dbReference type="ChEBI" id="CHEBI:59789"/>
        <dbReference type="ChEBI" id="CHEBI:183640"/>
        <dbReference type="EC" id="2.1.1.137"/>
    </reaction>
</comment>
<dbReference type="Gene3D" id="3.40.50.150">
    <property type="entry name" value="Vaccinia Virus protein VP39"/>
    <property type="match status" value="1"/>
</dbReference>
<accession>A0A7J3UZH8</accession>
<keyword evidence="1 11" id="KW-0489">Methyltransferase</keyword>
<evidence type="ECO:0000256" key="3">
    <source>
        <dbReference type="ARBA" id="ARBA00022691"/>
    </source>
</evidence>
<comment type="similarity">
    <text evidence="4">Belongs to the methyltransferase superfamily. Arsenite methyltransferase family.</text>
</comment>
<keyword evidence="3" id="KW-0949">S-adenosyl-L-methionine</keyword>
<dbReference type="EMBL" id="DRVT01000042">
    <property type="protein sequence ID" value="HHI49182.1"/>
    <property type="molecule type" value="Genomic_DNA"/>
</dbReference>
<dbReference type="GO" id="GO:0032259">
    <property type="term" value="P:methylation"/>
    <property type="evidence" value="ECO:0007669"/>
    <property type="project" value="UniProtKB-KW"/>
</dbReference>
<name>A0A7J3UZH8_9CREN</name>
<evidence type="ECO:0000259" key="10">
    <source>
        <dbReference type="Pfam" id="PF13847"/>
    </source>
</evidence>
<evidence type="ECO:0000256" key="6">
    <source>
        <dbReference type="ARBA" id="ARBA00034545"/>
    </source>
</evidence>
<organism evidence="11">
    <name type="scientific">Candidatus Methanosuratincola petrocarbonis</name>
    <name type="common">ex Vanwonterghem et al. 2016</name>
    <dbReference type="NCBI Taxonomy" id="1867261"/>
    <lineage>
        <taxon>Archaea</taxon>
        <taxon>Thermoproteota</taxon>
        <taxon>Methanosuratincolia</taxon>
        <taxon>Candidatus Methanomethylicales</taxon>
        <taxon>Candidatus Methanomethylicaceae</taxon>
        <taxon>Candidatus Methanosuratincola (ex Vanwonterghem et al. 2016)</taxon>
    </lineage>
</organism>
<keyword evidence="2 11" id="KW-0808">Transferase</keyword>
<proteinExistence type="inferred from homology"/>
<evidence type="ECO:0000256" key="7">
    <source>
        <dbReference type="ARBA" id="ARBA00047941"/>
    </source>
</evidence>
<comment type="catalytic activity">
    <reaction evidence="9">
        <text>arsenic triglutathione + 3 [thioredoxin]-dithiol + 3 S-adenosyl-L-methionine = trimethylarsine + 3 [thioredoxin]-disulfide + 3 glutathione + 3 S-adenosyl-L-homocysteine + 3 H(+)</text>
        <dbReference type="Rhea" id="RHEA:69432"/>
        <dbReference type="Rhea" id="RHEA-COMP:10698"/>
        <dbReference type="Rhea" id="RHEA-COMP:10700"/>
        <dbReference type="ChEBI" id="CHEBI:15378"/>
        <dbReference type="ChEBI" id="CHEBI:27130"/>
        <dbReference type="ChEBI" id="CHEBI:29950"/>
        <dbReference type="ChEBI" id="CHEBI:50058"/>
        <dbReference type="ChEBI" id="CHEBI:57856"/>
        <dbReference type="ChEBI" id="CHEBI:57925"/>
        <dbReference type="ChEBI" id="CHEBI:59789"/>
        <dbReference type="ChEBI" id="CHEBI:183640"/>
        <dbReference type="EC" id="2.1.1.137"/>
    </reaction>
</comment>
<dbReference type="InterPro" id="IPR025714">
    <property type="entry name" value="Methyltranfer_dom"/>
</dbReference>
<dbReference type="AlphaFoldDB" id="A0A7J3UZH8"/>
<dbReference type="EC" id="2.1.1.137" evidence="5"/>
<dbReference type="InterPro" id="IPR026669">
    <property type="entry name" value="Arsenite_MeTrfase-like"/>
</dbReference>
<dbReference type="CDD" id="cd02440">
    <property type="entry name" value="AdoMet_MTases"/>
    <property type="match status" value="1"/>
</dbReference>
<reference evidence="11" key="1">
    <citation type="journal article" date="2020" name="mSystems">
        <title>Genome- and Community-Level Interaction Insights into Carbon Utilization and Element Cycling Functions of Hydrothermarchaeota in Hydrothermal Sediment.</title>
        <authorList>
            <person name="Zhou Z."/>
            <person name="Liu Y."/>
            <person name="Xu W."/>
            <person name="Pan J."/>
            <person name="Luo Z.H."/>
            <person name="Li M."/>
        </authorList>
    </citation>
    <scope>NUCLEOTIDE SEQUENCE [LARGE SCALE GENOMIC DNA]</scope>
    <source>
        <strain evidence="11">SpSt-1038</strain>
    </source>
</reference>
<dbReference type="InterPro" id="IPR029063">
    <property type="entry name" value="SAM-dependent_MTases_sf"/>
</dbReference>
<comment type="caution">
    <text evidence="11">The sequence shown here is derived from an EMBL/GenBank/DDBJ whole genome shotgun (WGS) entry which is preliminary data.</text>
</comment>
<comment type="catalytic activity">
    <reaction evidence="8">
        <text>arsenic triglutathione + 2 [thioredoxin]-dithiol + 2 S-adenosyl-L-methionine + H2O = dimethylarsinous acid + 2 [thioredoxin]-disulfide + 3 glutathione + 2 S-adenosyl-L-homocysteine + 2 H(+)</text>
        <dbReference type="Rhea" id="RHEA:69464"/>
        <dbReference type="Rhea" id="RHEA-COMP:10698"/>
        <dbReference type="Rhea" id="RHEA-COMP:10700"/>
        <dbReference type="ChEBI" id="CHEBI:15377"/>
        <dbReference type="ChEBI" id="CHEBI:15378"/>
        <dbReference type="ChEBI" id="CHEBI:23808"/>
        <dbReference type="ChEBI" id="CHEBI:29950"/>
        <dbReference type="ChEBI" id="CHEBI:50058"/>
        <dbReference type="ChEBI" id="CHEBI:57856"/>
        <dbReference type="ChEBI" id="CHEBI:57925"/>
        <dbReference type="ChEBI" id="CHEBI:59789"/>
        <dbReference type="ChEBI" id="CHEBI:183640"/>
        <dbReference type="EC" id="2.1.1.137"/>
    </reaction>
</comment>
<sequence length="256" mass="27058">MLVAEVRRDVKHLVKKRYAKIAASGGSCCPSCGCGGGNTSVHIGGYSEGDLAKAPPESRMGLGCGNPVSYADIKPGEAVLDLGSGGGMDVFLAAQKAGPDGRVIGIDMTDEMLDRARGAAVRHGFNNVEFRKGEIEVVPLEDSSVDVVISNCVINLSTDKARVFREIKRILKPRGRMVVSDVVTNGGLPEHVKSNPEAWAACVAGALDKDEYLRLINESGLECARILAESGYSEGLPEEIAGKLSSITVYAEKPRA</sequence>
<dbReference type="NCBIfam" id="NF008823">
    <property type="entry name" value="PRK11873.1"/>
    <property type="match status" value="1"/>
</dbReference>
<feature type="domain" description="Methyltransferase" evidence="10">
    <location>
        <begin position="74"/>
        <end position="220"/>
    </location>
</feature>
<dbReference type="GO" id="GO:0030791">
    <property type="term" value="F:arsenite methyltransferase activity"/>
    <property type="evidence" value="ECO:0007669"/>
    <property type="project" value="UniProtKB-EC"/>
</dbReference>
<evidence type="ECO:0000256" key="2">
    <source>
        <dbReference type="ARBA" id="ARBA00022679"/>
    </source>
</evidence>